<evidence type="ECO:0000313" key="1">
    <source>
        <dbReference type="EnsemblMetazoa" id="AQUA014408-PA"/>
    </source>
</evidence>
<dbReference type="VEuPathDB" id="VectorBase:AQUA014408"/>
<keyword evidence="2" id="KW-1185">Reference proteome</keyword>
<protein>
    <submittedName>
        <fullName evidence="1">Uncharacterized protein</fullName>
    </submittedName>
</protein>
<dbReference type="EnsemblMetazoa" id="AQUA014408-RA">
    <property type="protein sequence ID" value="AQUA014408-PA"/>
    <property type="gene ID" value="AQUA014408"/>
</dbReference>
<accession>A0A182XRD3</accession>
<sequence>MGRNGQPKGELISISSNCYKSHSSTQNNVNISSESYITFDRQFRFQRTQSRPDNTRYKLS</sequence>
<dbReference type="AlphaFoldDB" id="A0A182XRD3"/>
<dbReference type="Proteomes" id="UP000076407">
    <property type="component" value="Unassembled WGS sequence"/>
</dbReference>
<organism evidence="1 2">
    <name type="scientific">Anopheles quadriannulatus</name>
    <name type="common">Mosquito</name>
    <dbReference type="NCBI Taxonomy" id="34691"/>
    <lineage>
        <taxon>Eukaryota</taxon>
        <taxon>Metazoa</taxon>
        <taxon>Ecdysozoa</taxon>
        <taxon>Arthropoda</taxon>
        <taxon>Hexapoda</taxon>
        <taxon>Insecta</taxon>
        <taxon>Pterygota</taxon>
        <taxon>Neoptera</taxon>
        <taxon>Endopterygota</taxon>
        <taxon>Diptera</taxon>
        <taxon>Nematocera</taxon>
        <taxon>Culicoidea</taxon>
        <taxon>Culicidae</taxon>
        <taxon>Anophelinae</taxon>
        <taxon>Anopheles</taxon>
    </lineage>
</organism>
<proteinExistence type="predicted"/>
<evidence type="ECO:0000313" key="2">
    <source>
        <dbReference type="Proteomes" id="UP000076407"/>
    </source>
</evidence>
<name>A0A182XRD3_ANOQN</name>
<reference evidence="1" key="1">
    <citation type="submission" date="2020-05" db="UniProtKB">
        <authorList>
            <consortium name="EnsemblMetazoa"/>
        </authorList>
    </citation>
    <scope>IDENTIFICATION</scope>
    <source>
        <strain evidence="1">SANGQUA</strain>
    </source>
</reference>